<dbReference type="Gene3D" id="1.25.40.10">
    <property type="entry name" value="Tetratricopeptide repeat domain"/>
    <property type="match status" value="2"/>
</dbReference>
<dbReference type="Proteomes" id="UP000248054">
    <property type="component" value="Unassembled WGS sequence"/>
</dbReference>
<dbReference type="InterPro" id="IPR018062">
    <property type="entry name" value="HTH_AraC-typ_CS"/>
</dbReference>
<comment type="caution">
    <text evidence="7">The sequence shown here is derived from an EMBL/GenBank/DDBJ whole genome shotgun (WGS) entry which is preliminary data.</text>
</comment>
<evidence type="ECO:0000259" key="6">
    <source>
        <dbReference type="PROSITE" id="PS01124"/>
    </source>
</evidence>
<dbReference type="SMART" id="SM00342">
    <property type="entry name" value="HTH_ARAC"/>
    <property type="match status" value="1"/>
</dbReference>
<dbReference type="AlphaFoldDB" id="A0A2V4X6A1"/>
<dbReference type="OrthoDB" id="9779074at2"/>
<feature type="transmembrane region" description="Helical" evidence="5">
    <location>
        <begin position="131"/>
        <end position="152"/>
    </location>
</feature>
<keyword evidence="5" id="KW-0472">Membrane</keyword>
<keyword evidence="2" id="KW-0238">DNA-binding</keyword>
<evidence type="ECO:0000256" key="3">
    <source>
        <dbReference type="ARBA" id="ARBA00023163"/>
    </source>
</evidence>
<evidence type="ECO:0000256" key="2">
    <source>
        <dbReference type="ARBA" id="ARBA00023125"/>
    </source>
</evidence>
<dbReference type="Gene3D" id="1.10.10.60">
    <property type="entry name" value="Homeodomain-like"/>
    <property type="match status" value="1"/>
</dbReference>
<dbReference type="SUPFAM" id="SSF46689">
    <property type="entry name" value="Homeodomain-like"/>
    <property type="match status" value="1"/>
</dbReference>
<dbReference type="PANTHER" id="PTHR43280">
    <property type="entry name" value="ARAC-FAMILY TRANSCRIPTIONAL REGULATOR"/>
    <property type="match status" value="1"/>
</dbReference>
<dbReference type="EMBL" id="QJTD01000004">
    <property type="protein sequence ID" value="PYE80699.1"/>
    <property type="molecule type" value="Genomic_DNA"/>
</dbReference>
<evidence type="ECO:0000256" key="4">
    <source>
        <dbReference type="PROSITE-ProRule" id="PRU00339"/>
    </source>
</evidence>
<dbReference type="PROSITE" id="PS01124">
    <property type="entry name" value="HTH_ARAC_FAMILY_2"/>
    <property type="match status" value="1"/>
</dbReference>
<keyword evidence="5" id="KW-1133">Transmembrane helix</keyword>
<dbReference type="InterPro" id="IPR009057">
    <property type="entry name" value="Homeodomain-like_sf"/>
</dbReference>
<feature type="domain" description="HTH araC/xylS-type" evidence="6">
    <location>
        <begin position="7"/>
        <end position="106"/>
    </location>
</feature>
<dbReference type="InterPro" id="IPR018060">
    <property type="entry name" value="HTH_AraC"/>
</dbReference>
<dbReference type="InterPro" id="IPR019734">
    <property type="entry name" value="TPR_rpt"/>
</dbReference>
<evidence type="ECO:0000256" key="5">
    <source>
        <dbReference type="SAM" id="Phobius"/>
    </source>
</evidence>
<keyword evidence="5" id="KW-0812">Transmembrane</keyword>
<gene>
    <name evidence="7" type="ORF">DFQ11_10465</name>
</gene>
<dbReference type="SUPFAM" id="SSF48452">
    <property type="entry name" value="TPR-like"/>
    <property type="match status" value="2"/>
</dbReference>
<dbReference type="GO" id="GO:0003700">
    <property type="term" value="F:DNA-binding transcription factor activity"/>
    <property type="evidence" value="ECO:0007669"/>
    <property type="project" value="InterPro"/>
</dbReference>
<evidence type="ECO:0000256" key="1">
    <source>
        <dbReference type="ARBA" id="ARBA00023015"/>
    </source>
</evidence>
<sequence>MSQLFIDQVRAIVLDNLSNDKFGAKELASKLGLSTSQTLRKVKAASNKSVNQYIRELRLENAAKLIKKTDDTIAEISYKVGFGSPSYFNKAFVKYYGIAPGEYKTKSLKLSDLKPNEVTYKTRPLLSKKNIFYSIALMLMAVVMFFVITNSLSNKSPLQNSIAVLPFKDLSPVDTQWFCDGVSENILHSLAQIKGLSVTSFTSSSTFRDSDKQIPQIAKELGVSYILEGSVVMHDGKIKILTQLIDANDQHVWSKEYNDDFENIIDVQNNVAQEIMKQLEITLSPEESKTLKHYPTENMEAYNLHMEGRLINESMRWEDLQKNIEYNKSAVLLDSNFVDAYTEVATSNMLLAITRDVSANHKWAKEAITYADKALEINPKSARAYAVKARMFLGNDWDKSKEYFQKAINLNPNDAETHYWYAFYSLRSDDPDIKKALQHATIAVKLSPFSGVFAERYIWTLMLNKKYDDAEDYMNDYGFLLSEQSDFILKTRLMSLKTESWATAFSWTLDRLKREPENAFLHRWASAGYEQIAQDINQSLIHAKKAYELDHKYFHNYFYLLVNNKFFKEAEIQMQTEEFLNLPSAQQFYYSWMYNYYKGNYYEALKIIKNNPDLFGYSEQSKTYAQLGDITKVDSVNKLFYFYGEHKNQWKAEVQAILKKEDSMYYYLDKTKFAFTGTVIAVCASRDLAPYRNEERFKALLKDHFIPYTPTFEDIVTPL</sequence>
<evidence type="ECO:0000313" key="7">
    <source>
        <dbReference type="EMBL" id="PYE80699.1"/>
    </source>
</evidence>
<accession>A0A2V4X6A1</accession>
<dbReference type="PROSITE" id="PS50005">
    <property type="entry name" value="TPR"/>
    <property type="match status" value="1"/>
</dbReference>
<dbReference type="Pfam" id="PF12833">
    <property type="entry name" value="HTH_18"/>
    <property type="match status" value="1"/>
</dbReference>
<dbReference type="InterPro" id="IPR020449">
    <property type="entry name" value="Tscrpt_reg_AraC-type_HTH"/>
</dbReference>
<feature type="repeat" description="TPR" evidence="4">
    <location>
        <begin position="381"/>
        <end position="414"/>
    </location>
</feature>
<dbReference type="PROSITE" id="PS00041">
    <property type="entry name" value="HTH_ARAC_FAMILY_1"/>
    <property type="match status" value="1"/>
</dbReference>
<keyword evidence="4" id="KW-0802">TPR repeat</keyword>
<keyword evidence="8" id="KW-1185">Reference proteome</keyword>
<proteinExistence type="predicted"/>
<dbReference type="RefSeq" id="WP_110475835.1">
    <property type="nucleotide sequence ID" value="NZ_BMWQ01000004.1"/>
</dbReference>
<protein>
    <submittedName>
        <fullName evidence="7">TolB-like protein</fullName>
    </submittedName>
</protein>
<reference evidence="7 8" key="1">
    <citation type="submission" date="2018-06" db="EMBL/GenBank/DDBJ databases">
        <title>Genomic Encyclopedia of Type Strains, Phase III (KMG-III): the genomes of soil and plant-associated and newly described type strains.</title>
        <authorList>
            <person name="Whitman W."/>
        </authorList>
    </citation>
    <scope>NUCLEOTIDE SEQUENCE [LARGE SCALE GENOMIC DNA]</scope>
    <source>
        <strain evidence="7 8">CECT 7945</strain>
    </source>
</reference>
<dbReference type="GO" id="GO:0043565">
    <property type="term" value="F:sequence-specific DNA binding"/>
    <property type="evidence" value="ECO:0007669"/>
    <property type="project" value="InterPro"/>
</dbReference>
<dbReference type="PANTHER" id="PTHR43280:SF2">
    <property type="entry name" value="HTH-TYPE TRANSCRIPTIONAL REGULATOR EXSA"/>
    <property type="match status" value="1"/>
</dbReference>
<evidence type="ECO:0000313" key="8">
    <source>
        <dbReference type="Proteomes" id="UP000248054"/>
    </source>
</evidence>
<keyword evidence="1" id="KW-0805">Transcription regulation</keyword>
<name>A0A2V4X6A1_9FLAO</name>
<dbReference type="Gene3D" id="3.40.50.10070">
    <property type="entry name" value="TolB, N-terminal domain"/>
    <property type="match status" value="1"/>
</dbReference>
<organism evidence="7 8">
    <name type="scientific">Winogradskyella epiphytica</name>
    <dbReference type="NCBI Taxonomy" id="262005"/>
    <lineage>
        <taxon>Bacteria</taxon>
        <taxon>Pseudomonadati</taxon>
        <taxon>Bacteroidota</taxon>
        <taxon>Flavobacteriia</taxon>
        <taxon>Flavobacteriales</taxon>
        <taxon>Flavobacteriaceae</taxon>
        <taxon>Winogradskyella</taxon>
    </lineage>
</organism>
<dbReference type="PRINTS" id="PR00032">
    <property type="entry name" value="HTHARAC"/>
</dbReference>
<dbReference type="InterPro" id="IPR011990">
    <property type="entry name" value="TPR-like_helical_dom_sf"/>
</dbReference>
<keyword evidence="3" id="KW-0804">Transcription</keyword>